<evidence type="ECO:0000313" key="3">
    <source>
        <dbReference type="Proteomes" id="UP000567293"/>
    </source>
</evidence>
<proteinExistence type="predicted"/>
<dbReference type="Proteomes" id="UP000567293">
    <property type="component" value="Unassembled WGS sequence"/>
</dbReference>
<gene>
    <name evidence="2" type="ORF">HRJ53_02760</name>
</gene>
<feature type="compositionally biased region" description="Basic and acidic residues" evidence="1">
    <location>
        <begin position="1"/>
        <end position="11"/>
    </location>
</feature>
<feature type="region of interest" description="Disordered" evidence="1">
    <location>
        <begin position="1"/>
        <end position="44"/>
    </location>
</feature>
<dbReference type="EMBL" id="JACDQQ010000280">
    <property type="protein sequence ID" value="MBA0083893.1"/>
    <property type="molecule type" value="Genomic_DNA"/>
</dbReference>
<dbReference type="AlphaFoldDB" id="A0A7V8SVH4"/>
<comment type="caution">
    <text evidence="2">The sequence shown here is derived from an EMBL/GenBank/DDBJ whole genome shotgun (WGS) entry which is preliminary data.</text>
</comment>
<reference evidence="2" key="1">
    <citation type="submission" date="2020-06" db="EMBL/GenBank/DDBJ databases">
        <title>Legume-microbial interactions unlock mineral nutrients during tropical forest succession.</title>
        <authorList>
            <person name="Epihov D.Z."/>
        </authorList>
    </citation>
    <scope>NUCLEOTIDE SEQUENCE [LARGE SCALE GENOMIC DNA]</scope>
    <source>
        <strain evidence="2">Pan2503</strain>
    </source>
</reference>
<sequence>MARGWESKDVEAQVEETQTPRQKAPTGTKSAEQISREQQRKDLQLSRTRIMNELVSATHPNHRKSLEAALAHLEKKLSELG</sequence>
<accession>A0A7V8SVH4</accession>
<feature type="compositionally biased region" description="Polar residues" evidence="1">
    <location>
        <begin position="15"/>
        <end position="33"/>
    </location>
</feature>
<protein>
    <submittedName>
        <fullName evidence="2">Uncharacterized protein</fullName>
    </submittedName>
</protein>
<organism evidence="2 3">
    <name type="scientific">Candidatus Acidiferrum panamense</name>
    <dbReference type="NCBI Taxonomy" id="2741543"/>
    <lineage>
        <taxon>Bacteria</taxon>
        <taxon>Pseudomonadati</taxon>
        <taxon>Acidobacteriota</taxon>
        <taxon>Terriglobia</taxon>
        <taxon>Candidatus Acidiferrales</taxon>
        <taxon>Candidatus Acidiferrum</taxon>
    </lineage>
</organism>
<keyword evidence="3" id="KW-1185">Reference proteome</keyword>
<name>A0A7V8SVH4_9BACT</name>
<feature type="compositionally biased region" description="Basic and acidic residues" evidence="1">
    <location>
        <begin position="34"/>
        <end position="44"/>
    </location>
</feature>
<evidence type="ECO:0000313" key="2">
    <source>
        <dbReference type="EMBL" id="MBA0083893.1"/>
    </source>
</evidence>
<evidence type="ECO:0000256" key="1">
    <source>
        <dbReference type="SAM" id="MobiDB-lite"/>
    </source>
</evidence>